<dbReference type="AlphaFoldDB" id="X1UGY5"/>
<gene>
    <name evidence="1" type="ORF">S12H4_59489</name>
</gene>
<dbReference type="EMBL" id="BARW01038886">
    <property type="protein sequence ID" value="GAJ16799.1"/>
    <property type="molecule type" value="Genomic_DNA"/>
</dbReference>
<feature type="non-terminal residue" evidence="1">
    <location>
        <position position="155"/>
    </location>
</feature>
<comment type="caution">
    <text evidence="1">The sequence shown here is derived from an EMBL/GenBank/DDBJ whole genome shotgun (WGS) entry which is preliminary data.</text>
</comment>
<accession>X1UGY5</accession>
<protein>
    <submittedName>
        <fullName evidence="1">Uncharacterized protein</fullName>
    </submittedName>
</protein>
<reference evidence="1" key="1">
    <citation type="journal article" date="2014" name="Front. Microbiol.">
        <title>High frequency of phylogenetically diverse reductive dehalogenase-homologous genes in deep subseafloor sedimentary metagenomes.</title>
        <authorList>
            <person name="Kawai M."/>
            <person name="Futagami T."/>
            <person name="Toyoda A."/>
            <person name="Takaki Y."/>
            <person name="Nishi S."/>
            <person name="Hori S."/>
            <person name="Arai W."/>
            <person name="Tsubouchi T."/>
            <person name="Morono Y."/>
            <person name="Uchiyama I."/>
            <person name="Ito T."/>
            <person name="Fujiyama A."/>
            <person name="Inagaki F."/>
            <person name="Takami H."/>
        </authorList>
    </citation>
    <scope>NUCLEOTIDE SEQUENCE</scope>
    <source>
        <strain evidence="1">Expedition CK06-06</strain>
    </source>
</reference>
<name>X1UGY5_9ZZZZ</name>
<organism evidence="1">
    <name type="scientific">marine sediment metagenome</name>
    <dbReference type="NCBI Taxonomy" id="412755"/>
    <lineage>
        <taxon>unclassified sequences</taxon>
        <taxon>metagenomes</taxon>
        <taxon>ecological metagenomes</taxon>
    </lineage>
</organism>
<proteinExistence type="predicted"/>
<evidence type="ECO:0000313" key="1">
    <source>
        <dbReference type="EMBL" id="GAJ16799.1"/>
    </source>
</evidence>
<sequence length="155" mass="16451">MALIDIGAEAKDRPGVWSKNYTLIGKDNPANASGTITSVEIWANSSMTICRVGTFYTTNGNTLKCRDSAIIGAVTSGAKRTFTEDSKGSPLAITVESGDYIGMIYETGVIERDTEGYAGLWNKLGAYIDPGDEATYSFIEGDAISLYVTGETPPG</sequence>